<keyword evidence="2" id="KW-0863">Zinc-finger</keyword>
<gene>
    <name evidence="4" type="ORF">YQE_07904</name>
</gene>
<dbReference type="Gene3D" id="3.30.40.10">
    <property type="entry name" value="Zinc/RING finger domain, C3HC4 (zinc finger)"/>
    <property type="match status" value="1"/>
</dbReference>
<evidence type="ECO:0000313" key="4">
    <source>
        <dbReference type="EMBL" id="ENN75561.1"/>
    </source>
</evidence>
<dbReference type="OMA" id="NQLFFHQ"/>
<dbReference type="PANTHER" id="PTHR12616">
    <property type="entry name" value="VACUOLAR PROTEIN SORTING VPS41"/>
    <property type="match status" value="1"/>
</dbReference>
<evidence type="ECO:0000256" key="1">
    <source>
        <dbReference type="ARBA" id="ARBA00009422"/>
    </source>
</evidence>
<dbReference type="PROSITE" id="PS50089">
    <property type="entry name" value="ZF_RING_2"/>
    <property type="match status" value="1"/>
</dbReference>
<evidence type="ECO:0000256" key="3">
    <source>
        <dbReference type="ARBA" id="ARBA00022833"/>
    </source>
</evidence>
<dbReference type="GO" id="GO:0005770">
    <property type="term" value="C:late endosome"/>
    <property type="evidence" value="ECO:0007669"/>
    <property type="project" value="TreeGrafter"/>
</dbReference>
<dbReference type="InterPro" id="IPR025941">
    <property type="entry name" value="Vps8_central_dom"/>
</dbReference>
<dbReference type="SMART" id="SM00184">
    <property type="entry name" value="RING"/>
    <property type="match status" value="1"/>
</dbReference>
<name>N6U4M7_DENPD</name>
<proteinExistence type="inferred from homology"/>
<keyword evidence="2" id="KW-0479">Metal-binding</keyword>
<dbReference type="AlphaFoldDB" id="N6U4M7"/>
<keyword evidence="3" id="KW-0862">Zinc</keyword>
<dbReference type="CDD" id="cd15489">
    <property type="entry name" value="PHD_SF"/>
    <property type="match status" value="1"/>
</dbReference>
<dbReference type="HOGENOM" id="CLU_000917_1_2_1"/>
<dbReference type="InterPro" id="IPR015943">
    <property type="entry name" value="WD40/YVTN_repeat-like_dom_sf"/>
</dbReference>
<dbReference type="GO" id="GO:0030897">
    <property type="term" value="C:HOPS complex"/>
    <property type="evidence" value="ECO:0007669"/>
    <property type="project" value="TreeGrafter"/>
</dbReference>
<accession>N6U4M7</accession>
<reference evidence="4" key="1">
    <citation type="journal article" date="2013" name="Genome Biol.">
        <title>Draft genome of the mountain pine beetle, Dendroctonus ponderosae Hopkins, a major forest pest.</title>
        <authorList>
            <person name="Keeling C.I."/>
            <person name="Yuen M.M."/>
            <person name="Liao N.Y."/>
            <person name="Docking T.R."/>
            <person name="Chan S.K."/>
            <person name="Taylor G.A."/>
            <person name="Palmquist D.L."/>
            <person name="Jackman S.D."/>
            <person name="Nguyen A."/>
            <person name="Li M."/>
            <person name="Henderson H."/>
            <person name="Janes J.K."/>
            <person name="Zhao Y."/>
            <person name="Pandoh P."/>
            <person name="Moore R."/>
            <person name="Sperling F.A."/>
            <person name="Huber D.P."/>
            <person name="Birol I."/>
            <person name="Jones S.J."/>
            <person name="Bohlmann J."/>
        </authorList>
    </citation>
    <scope>NUCLEOTIDE SEQUENCE</scope>
</reference>
<protein>
    <submittedName>
        <fullName evidence="4">Uncharacterized protein</fullName>
    </submittedName>
</protein>
<dbReference type="InterPro" id="IPR013083">
    <property type="entry name" value="Znf_RING/FYVE/PHD"/>
</dbReference>
<dbReference type="InterPro" id="IPR036322">
    <property type="entry name" value="WD40_repeat_dom_sf"/>
</dbReference>
<dbReference type="PANTHER" id="PTHR12616:SF8">
    <property type="entry name" value="VACUOLAR PROTEIN SORTING-ASSOCIATED PROTEIN 8 HOMOLOG"/>
    <property type="match status" value="1"/>
</dbReference>
<dbReference type="GO" id="GO:0034058">
    <property type="term" value="P:endosomal vesicle fusion"/>
    <property type="evidence" value="ECO:0007669"/>
    <property type="project" value="TreeGrafter"/>
</dbReference>
<dbReference type="GO" id="GO:0006623">
    <property type="term" value="P:protein targeting to vacuole"/>
    <property type="evidence" value="ECO:0007669"/>
    <property type="project" value="InterPro"/>
</dbReference>
<dbReference type="SUPFAM" id="SSF50978">
    <property type="entry name" value="WD40 repeat-like"/>
    <property type="match status" value="1"/>
</dbReference>
<dbReference type="Pfam" id="PF12816">
    <property type="entry name" value="TPR_Vps8"/>
    <property type="match status" value="1"/>
</dbReference>
<dbReference type="InterPro" id="IPR001841">
    <property type="entry name" value="Znf_RING"/>
</dbReference>
<dbReference type="GO" id="GO:0008270">
    <property type="term" value="F:zinc ion binding"/>
    <property type="evidence" value="ECO:0007669"/>
    <property type="project" value="UniProtKB-KW"/>
</dbReference>
<dbReference type="SUPFAM" id="SSF57850">
    <property type="entry name" value="RING/U-box"/>
    <property type="match status" value="1"/>
</dbReference>
<sequence>MTSGSEEYTVEDSDESLLDFREINDFDFDIPEVAAPTLEKVLWDMESEEGSDTTSLQSFQSMTSRFRSMMSHCILQGLSTQISSAADRVKAGLPSVIANSLKYVAVGTSHGYILNFDSEQNLCWCYQNPSLVDQGAVSALAFNLESTRLLVGYERGYITMLDAKSGDMIRQMPDAHAPQTAVLHLRFTFLHNLALCGDSSGCVFSLGFNRKLGMRTWDSKCLFSGARGEVCVFEPLVQGHDVNFLSRHALVAMATLSKVPQVVEASCFALIHCIIVISVKPRLKVHFNQQLPKISSSLPLISWQLVSIGKTFQPVLAWARANYLHYASSNNRIRLMPLRNVQLPYTLTALHWLGTRHLALLDTSENLHLVEVRTQRELELLELSNAGLVYGSAHFKALAVGGGVSEAFALAGERACYNSLSSRGTQLLLLGTKAVHLVKLRTWPERIIFLSEQGRWAEALNLAAEEGLNKESFTIELLTRYLENLNQNTVDKDSLTAAVACCVRLNKIDILCNELLEAVTTDQHNLDWYYSLLTDHICGGSLKDLSPSVSQMLVAHLEHRDPQLLESILLSLEIGCLDLHQVLKVCKRLNLYNAWIHITTRTLGDYTSPLVEFLTDLTPSNNRLGNTLLVYVSSCLAGLGYPNGSIPESDVPRVKYDVLRCLETVHSINGKSDEGSYPYLRALLRYNTRECLNVVELAFTEAEFLGEMGLLQRQRLIHILMQIVTPPQFSDSQIINLACFISRLVTNDSLAIDESMLTSVIQSLTNLAGDSLTLRDHSEKEQAWLDLLKAKKLTQFDLTKLLEMALKSRCYRVAEHLHELQGNFSSILECYLKDPVRVSDVFNYILSYIQAPERCVKQQFLENFNHLAAISCEKATEIVIDHFPDYIEALTDLLSDDTDLQYSFLSELVSSDLKLPDKIAELFLEQVCARHPCKACEFLLARPCRTEAALEITRKYRVHQATALLLEQSGEWTEPLELLISNDLVDEAVALCIRGAEHLDPEGAQTLWLTLLQSKRSLKKTSLRQLLHAAAPHVPPDQLLDLVNNANYGEVKSTVLGMLSDYKHDIDLLQSSMQVLGKDLHYQLAKTFQQNGKGVSIRKLTCDLCQKSFSYRKEVDTNMSICVWGCGHSFHSQCIGASDSNDFCPVCRRIGKPLPKMKKILEKSPYRGKTILRPDLEGHF</sequence>
<dbReference type="Gene3D" id="2.130.10.10">
    <property type="entry name" value="YVTN repeat-like/Quinoprotein amine dehydrogenase"/>
    <property type="match status" value="1"/>
</dbReference>
<comment type="similarity">
    <text evidence="1">Belongs to the VPS8 family.</text>
</comment>
<dbReference type="InterPro" id="IPR045111">
    <property type="entry name" value="Vps41/Vps8"/>
</dbReference>
<dbReference type="EMBL" id="KB741011">
    <property type="protein sequence ID" value="ENN75561.1"/>
    <property type="molecule type" value="Genomic_DNA"/>
</dbReference>
<feature type="non-terminal residue" evidence="4">
    <location>
        <position position="1"/>
    </location>
</feature>
<organism evidence="4">
    <name type="scientific">Dendroctonus ponderosae</name>
    <name type="common">Mountain pine beetle</name>
    <dbReference type="NCBI Taxonomy" id="77166"/>
    <lineage>
        <taxon>Eukaryota</taxon>
        <taxon>Metazoa</taxon>
        <taxon>Ecdysozoa</taxon>
        <taxon>Arthropoda</taxon>
        <taxon>Hexapoda</taxon>
        <taxon>Insecta</taxon>
        <taxon>Pterygota</taxon>
        <taxon>Neoptera</taxon>
        <taxon>Endopterygota</taxon>
        <taxon>Coleoptera</taxon>
        <taxon>Polyphaga</taxon>
        <taxon>Cucujiformia</taxon>
        <taxon>Curculionidae</taxon>
        <taxon>Scolytinae</taxon>
        <taxon>Dendroctonus</taxon>
    </lineage>
</organism>
<evidence type="ECO:0000256" key="2">
    <source>
        <dbReference type="ARBA" id="ARBA00022771"/>
    </source>
</evidence>
<dbReference type="OrthoDB" id="289913at2759"/>
<dbReference type="Pfam" id="PF23410">
    <property type="entry name" value="Beta-prop_VPS8"/>
    <property type="match status" value="1"/>
</dbReference>